<dbReference type="EMBL" id="JAPWDS010000003">
    <property type="protein sequence ID" value="KAJ5503711.1"/>
    <property type="molecule type" value="Genomic_DNA"/>
</dbReference>
<reference evidence="1" key="1">
    <citation type="submission" date="2022-12" db="EMBL/GenBank/DDBJ databases">
        <authorList>
            <person name="Petersen C."/>
        </authorList>
    </citation>
    <scope>NUCLEOTIDE SEQUENCE</scope>
    <source>
        <strain evidence="1">IBT 29495</strain>
    </source>
</reference>
<gene>
    <name evidence="1" type="ORF">N7463_006585</name>
</gene>
<dbReference type="AlphaFoldDB" id="A0A9W9XVK1"/>
<accession>A0A9W9XVK1</accession>
<dbReference type="Proteomes" id="UP001149954">
    <property type="component" value="Unassembled WGS sequence"/>
</dbReference>
<proteinExistence type="predicted"/>
<comment type="caution">
    <text evidence="1">The sequence shown here is derived from an EMBL/GenBank/DDBJ whole genome shotgun (WGS) entry which is preliminary data.</text>
</comment>
<reference evidence="1" key="2">
    <citation type="journal article" date="2023" name="IMA Fungus">
        <title>Comparative genomic study of the Penicillium genus elucidates a diverse pangenome and 15 lateral gene transfer events.</title>
        <authorList>
            <person name="Petersen C."/>
            <person name="Sorensen T."/>
            <person name="Nielsen M.R."/>
            <person name="Sondergaard T.E."/>
            <person name="Sorensen J.L."/>
            <person name="Fitzpatrick D.A."/>
            <person name="Frisvad J.C."/>
            <person name="Nielsen K.L."/>
        </authorList>
    </citation>
    <scope>NUCLEOTIDE SEQUENCE</scope>
    <source>
        <strain evidence="1">IBT 29495</strain>
    </source>
</reference>
<evidence type="ECO:0000313" key="1">
    <source>
        <dbReference type="EMBL" id="KAJ5503711.1"/>
    </source>
</evidence>
<evidence type="ECO:0000313" key="2">
    <source>
        <dbReference type="Proteomes" id="UP001149954"/>
    </source>
</evidence>
<name>A0A9W9XVK1_9EURO</name>
<dbReference type="OrthoDB" id="5354164at2759"/>
<sequence length="1017" mass="112272">MSFSVQNIIGTPLHAVAESNIALAHLNLDFSLVKYEAPAELQLLGKQLSKSRRQSAEDGSFHILARRLGVLFDDVLPDVPVLLEAYGTRASQIVQEMTQKTENRKVIVDGFFGSHLGIDSTTIWASATSGKSALRMHLLACMLARIWSPQEATAIWAELVSHRQTVIKNQAQSGEIVDNYLARLAAAHEIDRASLGSWDASARAWLQVADQARPIQQIQINLIVNNLSVAVKSQSSSNHASTPKSRSYDSVILNLNRALTTLDKLIGGEHYQITDGGILLGLVSWHIYPDLVVLGPTTQEIHQEDILVKESGIVTISITPQARPRTDGVYWSLPLASLRYYGVVHRERSTMRDSRISVAQLQALILGASLGADDAAFTAAKILKSLWKLFSNLYEAKLGQIADQPLDLSPALAGFEVVALLKDGRQSLRRLMKLLQLIFPFQGGIDLLLAENDSEKKTAMQLMRYGTNYGKSWIGNTGSSASTFFGLENLSSLLCMIKNREARIKVLRAQCKQYRLSSSEYVIRFRSGSEYVYTSIDAESRRTSHGGTKRKWDEYENLDVDGIHLLKSPPGEIWTCLAPPEASSRHVSQYFNPDIQDNDSDNDSNAQDDFFAQFVDDNPLPSQSVIFNFAFGDPRLAAVYKRNTGQLSPQTQPISDAVSIDMIEDLLAKSLLQLDLVAEYILHHFTVTQSSHGRSLLALGRVVDYYMSHLPYATVAMGVIKGPVHSWNWAQALVKELDSLSPLAKQQAREGNTPATIYPSSLSREYAFAAILQFEAGEINVDVAKMADVLAISSGNSLFIAEQLLHDPMSPKSLHSGAVSHVMGNVGKPGVTLLVSPPEVEIREHDIERWQFVNHNPFDGNSAGGMFDGTSIHLSFTGWEGPASLESANSRGMEAYYVETAVSVNDRGEWLGDLDILKGLRDLEMVVLDPADSKCTHDPTFAAAGVKLISIDCWEEILDPPSGLLVLRSASSTQATPDRRRKCQWMVRLAAIMFLPTKRIAKNMNRDIILSHNKKRT</sequence>
<keyword evidence="2" id="KW-1185">Reference proteome</keyword>
<organism evidence="1 2">
    <name type="scientific">Penicillium fimorum</name>
    <dbReference type="NCBI Taxonomy" id="1882269"/>
    <lineage>
        <taxon>Eukaryota</taxon>
        <taxon>Fungi</taxon>
        <taxon>Dikarya</taxon>
        <taxon>Ascomycota</taxon>
        <taxon>Pezizomycotina</taxon>
        <taxon>Eurotiomycetes</taxon>
        <taxon>Eurotiomycetidae</taxon>
        <taxon>Eurotiales</taxon>
        <taxon>Aspergillaceae</taxon>
        <taxon>Penicillium</taxon>
    </lineage>
</organism>
<protein>
    <submittedName>
        <fullName evidence="1">Uncharacterized protein</fullName>
    </submittedName>
</protein>